<dbReference type="Gene3D" id="3.40.1440.10">
    <property type="entry name" value="GIY-YIG endonuclease"/>
    <property type="match status" value="1"/>
</dbReference>
<proteinExistence type="inferred from homology"/>
<dbReference type="InterPro" id="IPR035901">
    <property type="entry name" value="GIY-YIG_endonuc_sf"/>
</dbReference>
<dbReference type="InterPro" id="IPR013083">
    <property type="entry name" value="Znf_RING/FYVE/PHD"/>
</dbReference>
<keyword evidence="3 8" id="KW-0227">DNA damage</keyword>
<comment type="caution">
    <text evidence="8">Lacks conserved residue(s) required for the propagation of feature annotation.</text>
</comment>
<feature type="domain" description="GIY-YIG" evidence="10">
    <location>
        <begin position="3"/>
        <end position="85"/>
    </location>
</feature>
<evidence type="ECO:0000256" key="8">
    <source>
        <dbReference type="HAMAP-Rule" id="MF_03100"/>
    </source>
</evidence>
<evidence type="ECO:0000259" key="10">
    <source>
        <dbReference type="PROSITE" id="PS50164"/>
    </source>
</evidence>
<protein>
    <recommendedName>
        <fullName evidence="8">Structure-specific endonuclease subunit SLX1 homolog</fullName>
        <ecNumber evidence="8">3.1.-.-</ecNumber>
    </recommendedName>
</protein>
<evidence type="ECO:0000313" key="12">
    <source>
        <dbReference type="Proteomes" id="UP000239649"/>
    </source>
</evidence>
<keyword evidence="12" id="KW-1185">Reference proteome</keyword>
<feature type="compositionally biased region" description="Acidic residues" evidence="9">
    <location>
        <begin position="158"/>
        <end position="171"/>
    </location>
</feature>
<dbReference type="GO" id="GO:0017108">
    <property type="term" value="F:5'-flap endonuclease activity"/>
    <property type="evidence" value="ECO:0007669"/>
    <property type="project" value="InterPro"/>
</dbReference>
<keyword evidence="6 8" id="KW-0234">DNA repair</keyword>
<gene>
    <name evidence="11" type="ORF">C2E20_3063</name>
</gene>
<dbReference type="Gene3D" id="3.30.40.10">
    <property type="entry name" value="Zinc/RING finger domain, C3HC4 (zinc finger)"/>
    <property type="match status" value="1"/>
</dbReference>
<evidence type="ECO:0000256" key="5">
    <source>
        <dbReference type="ARBA" id="ARBA00023172"/>
    </source>
</evidence>
<sequence length="653" mass="67582">MREFFGCYLLESRHPRGKGRTYVGFTVNPRRRLRQHNGEIANGACKTKGLRPWYMVLVVYGFPTQVQALQFEWAWQHPEKSLDVRGIAARLGRQKRHGVGGKVLLVMEMLRAEPWCYYPLTLQFLSSTHAALRGRCPPPPAHMQVLAAPMEALPEAVQDAEDPAEEEEEGSASESGSEGEGGEGGSLAQPSLTASAGLPVMGAPSQRQRQQQECELVDLVGSGGEEEQGAASHAPPASQQAAGAAAAGDGKAKGKGSRAAARAASACMLCGKAASRTWVPCNCGVRTHVECLARHFLGAGGGGGGGAADPSAVLLPQRGTCPSCGTAQTWMQVLASTQNVGWEKHKPRKRGGKQGGGGGDAAAQSQQEQQQQQTAAAQGSPTQSAAAPGRKPRGRKPAAAAAQALAAAAGGGVPAAAAPPKQRGRPRKLQPVLGLDDGSEPSSSSWLQDASQLPSGSAAQQPAAADKVYALEALPWDDFRLASPPGTQAGLLMRASPGSSADSRGSRGSQRWQQQQQGQAEEVVVIDEEMPLAQRLVAQQWLRDGDGAAAAGAAAASPQLGAASAPPAQAAATPGPAAAAGAPLAEVDLVSPSPLPLAERLRRQQQRGAHSLRATPSPAPQRKLQRRFAAGEPAGLMGDVPAEPDVIVISDSD</sequence>
<dbReference type="InterPro" id="IPR027520">
    <property type="entry name" value="Slx1"/>
</dbReference>
<evidence type="ECO:0000256" key="4">
    <source>
        <dbReference type="ARBA" id="ARBA00022801"/>
    </source>
</evidence>
<dbReference type="Pfam" id="PF01541">
    <property type="entry name" value="GIY-YIG"/>
    <property type="match status" value="1"/>
</dbReference>
<feature type="compositionally biased region" description="Low complexity" evidence="9">
    <location>
        <begin position="397"/>
        <end position="421"/>
    </location>
</feature>
<dbReference type="GO" id="GO:0008821">
    <property type="term" value="F:crossover junction DNA endonuclease activity"/>
    <property type="evidence" value="ECO:0007669"/>
    <property type="project" value="TreeGrafter"/>
</dbReference>
<dbReference type="PANTHER" id="PTHR20208">
    <property type="entry name" value="STRUCTURE-SPECIFIC ENDONUCLEASE SUBUNIT SLX1"/>
    <property type="match status" value="1"/>
</dbReference>
<dbReference type="SUPFAM" id="SSF82771">
    <property type="entry name" value="GIY-YIG endonuclease"/>
    <property type="match status" value="1"/>
</dbReference>
<feature type="compositionally biased region" description="Low complexity" evidence="9">
    <location>
        <begin position="450"/>
        <end position="464"/>
    </location>
</feature>
<feature type="compositionally biased region" description="Low complexity" evidence="9">
    <location>
        <begin position="361"/>
        <end position="389"/>
    </location>
</feature>
<feature type="region of interest" description="Disordered" evidence="9">
    <location>
        <begin position="549"/>
        <end position="580"/>
    </location>
</feature>
<dbReference type="EMBL" id="LHPF02000006">
    <property type="protein sequence ID" value="PSC73665.1"/>
    <property type="molecule type" value="Genomic_DNA"/>
</dbReference>
<keyword evidence="4 8" id="KW-0378">Hydrolase</keyword>
<feature type="region of interest" description="Disordered" evidence="9">
    <location>
        <begin position="156"/>
        <end position="254"/>
    </location>
</feature>
<comment type="similarity">
    <text evidence="8">Belongs to the SLX1 family.</text>
</comment>
<comment type="subcellular location">
    <subcellularLocation>
        <location evidence="8">Nucleus</location>
    </subcellularLocation>
</comment>
<dbReference type="HAMAP" id="MF_03100">
    <property type="entry name" value="Endonuc_su_Slx1"/>
    <property type="match status" value="1"/>
</dbReference>
<feature type="region of interest" description="Disordered" evidence="9">
    <location>
        <begin position="595"/>
        <end position="623"/>
    </location>
</feature>
<evidence type="ECO:0000256" key="7">
    <source>
        <dbReference type="ARBA" id="ARBA00023242"/>
    </source>
</evidence>
<feature type="compositionally biased region" description="Low complexity" evidence="9">
    <location>
        <begin position="229"/>
        <end position="249"/>
    </location>
</feature>
<evidence type="ECO:0000256" key="3">
    <source>
        <dbReference type="ARBA" id="ARBA00022763"/>
    </source>
</evidence>
<comment type="subunit">
    <text evidence="8">Forms a heterodimer with a member of the SLX4 family.</text>
</comment>
<comment type="caution">
    <text evidence="11">The sequence shown here is derived from an EMBL/GenBank/DDBJ whole genome shotgun (WGS) entry which is preliminary data.</text>
</comment>
<dbReference type="GO" id="GO:0000724">
    <property type="term" value="P:double-strand break repair via homologous recombination"/>
    <property type="evidence" value="ECO:0007669"/>
    <property type="project" value="TreeGrafter"/>
</dbReference>
<feature type="region of interest" description="Disordered" evidence="9">
    <location>
        <begin position="338"/>
        <end position="464"/>
    </location>
</feature>
<dbReference type="AlphaFoldDB" id="A0A2P6VHU6"/>
<feature type="compositionally biased region" description="Polar residues" evidence="9">
    <location>
        <begin position="440"/>
        <end position="449"/>
    </location>
</feature>
<dbReference type="InterPro" id="IPR050381">
    <property type="entry name" value="SLX1_endonuclease"/>
</dbReference>
<dbReference type="PROSITE" id="PS50164">
    <property type="entry name" value="GIY_YIG"/>
    <property type="match status" value="1"/>
</dbReference>
<evidence type="ECO:0000256" key="6">
    <source>
        <dbReference type="ARBA" id="ARBA00023204"/>
    </source>
</evidence>
<keyword evidence="1 8" id="KW-0540">Nuclease</keyword>
<keyword evidence="7 8" id="KW-0539">Nucleus</keyword>
<evidence type="ECO:0000256" key="9">
    <source>
        <dbReference type="SAM" id="MobiDB-lite"/>
    </source>
</evidence>
<dbReference type="PANTHER" id="PTHR20208:SF10">
    <property type="entry name" value="STRUCTURE-SPECIFIC ENDONUCLEASE SUBUNIT SLX1"/>
    <property type="match status" value="1"/>
</dbReference>
<evidence type="ECO:0000256" key="1">
    <source>
        <dbReference type="ARBA" id="ARBA00022722"/>
    </source>
</evidence>
<dbReference type="InterPro" id="IPR000305">
    <property type="entry name" value="GIY-YIG_endonuc"/>
</dbReference>
<evidence type="ECO:0000313" key="11">
    <source>
        <dbReference type="EMBL" id="PSC73665.1"/>
    </source>
</evidence>
<organism evidence="11 12">
    <name type="scientific">Micractinium conductrix</name>
    <dbReference type="NCBI Taxonomy" id="554055"/>
    <lineage>
        <taxon>Eukaryota</taxon>
        <taxon>Viridiplantae</taxon>
        <taxon>Chlorophyta</taxon>
        <taxon>core chlorophytes</taxon>
        <taxon>Trebouxiophyceae</taxon>
        <taxon>Chlorellales</taxon>
        <taxon>Chlorellaceae</taxon>
        <taxon>Chlorella clade</taxon>
        <taxon>Micractinium</taxon>
    </lineage>
</organism>
<accession>A0A2P6VHU6</accession>
<dbReference type="EC" id="3.1.-.-" evidence="8"/>
<evidence type="ECO:0000256" key="2">
    <source>
        <dbReference type="ARBA" id="ARBA00022759"/>
    </source>
</evidence>
<dbReference type="GO" id="GO:0033557">
    <property type="term" value="C:Slx1-Slx4 complex"/>
    <property type="evidence" value="ECO:0007669"/>
    <property type="project" value="UniProtKB-UniRule"/>
</dbReference>
<dbReference type="InterPro" id="IPR048749">
    <property type="entry name" value="SLX1_C"/>
</dbReference>
<comment type="function">
    <text evidence="8">Catalytic subunit of a heterodimeric structure-specific endonuclease that resolves DNA secondary structures generated during DNA repair and recombination. Has endonuclease activity towards branched DNA substrates, introducing single-strand cuts in duplex DNA close to junctions with ss-DNA.</text>
</comment>
<reference evidence="11 12" key="1">
    <citation type="journal article" date="2018" name="Plant J.">
        <title>Genome sequences of Chlorella sorokiniana UTEX 1602 and Micractinium conductrix SAG 241.80: implications to maltose excretion by a green alga.</title>
        <authorList>
            <person name="Arriola M.B."/>
            <person name="Velmurugan N."/>
            <person name="Zhang Y."/>
            <person name="Plunkett M.H."/>
            <person name="Hondzo H."/>
            <person name="Barney B.M."/>
        </authorList>
    </citation>
    <scope>NUCLEOTIDE SEQUENCE [LARGE SCALE GENOMIC DNA]</scope>
    <source>
        <strain evidence="11 12">SAG 241.80</strain>
    </source>
</reference>
<name>A0A2P6VHU6_9CHLO</name>
<dbReference type="CDD" id="cd10455">
    <property type="entry name" value="GIY-YIG_SLX1"/>
    <property type="match status" value="1"/>
</dbReference>
<dbReference type="Pfam" id="PF21202">
    <property type="entry name" value="SLX1_C"/>
    <property type="match status" value="1"/>
</dbReference>
<feature type="region of interest" description="Disordered" evidence="9">
    <location>
        <begin position="482"/>
        <end position="522"/>
    </location>
</feature>
<comment type="cofactor">
    <cofactor evidence="8">
        <name>a divalent metal cation</name>
        <dbReference type="ChEBI" id="CHEBI:60240"/>
    </cofactor>
</comment>
<feature type="compositionally biased region" description="Low complexity" evidence="9">
    <location>
        <begin position="494"/>
        <end position="519"/>
    </location>
</feature>
<keyword evidence="2 8" id="KW-0255">Endonuclease</keyword>
<keyword evidence="5 8" id="KW-0233">DNA recombination</keyword>
<dbReference type="STRING" id="554055.A0A2P6VHU6"/>
<dbReference type="Proteomes" id="UP000239649">
    <property type="component" value="Unassembled WGS sequence"/>
</dbReference>
<dbReference type="OrthoDB" id="24645at2759"/>